<accession>A0A8T3B215</accession>
<keyword evidence="3" id="KW-1185">Reference proteome</keyword>
<dbReference type="EMBL" id="JAGYWB010000012">
    <property type="protein sequence ID" value="KAI0502421.1"/>
    <property type="molecule type" value="Genomic_DNA"/>
</dbReference>
<dbReference type="Proteomes" id="UP000829196">
    <property type="component" value="Unassembled WGS sequence"/>
</dbReference>
<reference evidence="2" key="1">
    <citation type="journal article" date="2022" name="Front. Genet.">
        <title>Chromosome-Scale Assembly of the Dendrobium nobile Genome Provides Insights Into the Molecular Mechanism of the Biosynthesis of the Medicinal Active Ingredient of Dendrobium.</title>
        <authorList>
            <person name="Xu Q."/>
            <person name="Niu S.-C."/>
            <person name="Li K.-L."/>
            <person name="Zheng P.-J."/>
            <person name="Zhang X.-J."/>
            <person name="Jia Y."/>
            <person name="Liu Y."/>
            <person name="Niu Y.-X."/>
            <person name="Yu L.-H."/>
            <person name="Chen D.-F."/>
            <person name="Zhang G.-Q."/>
        </authorList>
    </citation>
    <scope>NUCLEOTIDE SEQUENCE</scope>
    <source>
        <tissue evidence="2">Leaf</tissue>
    </source>
</reference>
<protein>
    <submittedName>
        <fullName evidence="2">Uncharacterized protein</fullName>
    </submittedName>
</protein>
<name>A0A8T3B215_DENNO</name>
<keyword evidence="1" id="KW-0812">Transmembrane</keyword>
<proteinExistence type="predicted"/>
<evidence type="ECO:0000313" key="3">
    <source>
        <dbReference type="Proteomes" id="UP000829196"/>
    </source>
</evidence>
<keyword evidence="1" id="KW-1133">Transmembrane helix</keyword>
<organism evidence="2 3">
    <name type="scientific">Dendrobium nobile</name>
    <name type="common">Orchid</name>
    <dbReference type="NCBI Taxonomy" id="94219"/>
    <lineage>
        <taxon>Eukaryota</taxon>
        <taxon>Viridiplantae</taxon>
        <taxon>Streptophyta</taxon>
        <taxon>Embryophyta</taxon>
        <taxon>Tracheophyta</taxon>
        <taxon>Spermatophyta</taxon>
        <taxon>Magnoliopsida</taxon>
        <taxon>Liliopsida</taxon>
        <taxon>Asparagales</taxon>
        <taxon>Orchidaceae</taxon>
        <taxon>Epidendroideae</taxon>
        <taxon>Malaxideae</taxon>
        <taxon>Dendrobiinae</taxon>
        <taxon>Dendrobium</taxon>
    </lineage>
</organism>
<sequence>MVVWPNKSNAHALKVNSHYLIGYQMVHIVDVIMGIINLRLNNPACIMRKRGIPPIEETKSSQSSPLPDKCMRIRSKEQTCVVCAIITQI</sequence>
<evidence type="ECO:0000313" key="2">
    <source>
        <dbReference type="EMBL" id="KAI0502421.1"/>
    </source>
</evidence>
<keyword evidence="1" id="KW-0472">Membrane</keyword>
<gene>
    <name evidence="2" type="ORF">KFK09_017370</name>
</gene>
<feature type="transmembrane region" description="Helical" evidence="1">
    <location>
        <begin position="20"/>
        <end position="40"/>
    </location>
</feature>
<dbReference type="AlphaFoldDB" id="A0A8T3B215"/>
<comment type="caution">
    <text evidence="2">The sequence shown here is derived from an EMBL/GenBank/DDBJ whole genome shotgun (WGS) entry which is preliminary data.</text>
</comment>
<evidence type="ECO:0000256" key="1">
    <source>
        <dbReference type="SAM" id="Phobius"/>
    </source>
</evidence>